<comment type="caution">
    <text evidence="11">The sequence shown here is derived from an EMBL/GenBank/DDBJ whole genome shotgun (WGS) entry which is preliminary data.</text>
</comment>
<dbReference type="Proteomes" id="UP000019681">
    <property type="component" value="Unassembled WGS sequence"/>
</dbReference>
<dbReference type="InterPro" id="IPR018171">
    <property type="entry name" value="Pept_tRNA_hydro_CS"/>
</dbReference>
<organism evidence="11 12">
    <name type="scientific">Fervidicella metallireducens AeB</name>
    <dbReference type="NCBI Taxonomy" id="1403537"/>
    <lineage>
        <taxon>Bacteria</taxon>
        <taxon>Bacillati</taxon>
        <taxon>Bacillota</taxon>
        <taxon>Clostridia</taxon>
        <taxon>Eubacteriales</taxon>
        <taxon>Clostridiaceae</taxon>
        <taxon>Fervidicella</taxon>
    </lineage>
</organism>
<dbReference type="GO" id="GO:0005737">
    <property type="term" value="C:cytoplasm"/>
    <property type="evidence" value="ECO:0007669"/>
    <property type="project" value="UniProtKB-SubCell"/>
</dbReference>
<dbReference type="SUPFAM" id="SSF53178">
    <property type="entry name" value="Peptidyl-tRNA hydrolase-like"/>
    <property type="match status" value="1"/>
</dbReference>
<name>A0A017RTG1_9CLOT</name>
<dbReference type="CDD" id="cd00462">
    <property type="entry name" value="PTH"/>
    <property type="match status" value="1"/>
</dbReference>
<keyword evidence="2 8" id="KW-0820">tRNA-binding</keyword>
<feature type="active site" description="Proton acceptor" evidence="8">
    <location>
        <position position="19"/>
    </location>
</feature>
<evidence type="ECO:0000256" key="8">
    <source>
        <dbReference type="HAMAP-Rule" id="MF_00083"/>
    </source>
</evidence>
<evidence type="ECO:0000256" key="1">
    <source>
        <dbReference type="ARBA" id="ARBA00013260"/>
    </source>
</evidence>
<sequence>MFLVVGLGNPGRQYEGTRHNVGFDVIDWIAEKENIDISRIKFKGLVGEKVIAGEKVIFLKPSTYMNLSGESVREAAAFYKIPPENIIVIYDDVAIEVGRLRIRPSGSDGGQNGMKSIIYQLNSNEFPRIRIGIGRPVGDMADYVLGRFSPQDRKLVDEVIKAAGDAVMEIIQNGIQSGMNKYNSFKVSQE</sequence>
<evidence type="ECO:0000256" key="3">
    <source>
        <dbReference type="ARBA" id="ARBA00022801"/>
    </source>
</evidence>
<comment type="function">
    <text evidence="8">Catalyzes the release of premature peptidyl moieties from peptidyl-tRNA molecules trapped in stalled 50S ribosomal subunits, and thus maintains levels of free tRNAs and 50S ribosomes.</text>
</comment>
<dbReference type="PANTHER" id="PTHR17224">
    <property type="entry name" value="PEPTIDYL-TRNA HYDROLASE"/>
    <property type="match status" value="1"/>
</dbReference>
<feature type="binding site" evidence="8">
    <location>
        <position position="14"/>
    </location>
    <ligand>
        <name>tRNA</name>
        <dbReference type="ChEBI" id="CHEBI:17843"/>
    </ligand>
</feature>
<evidence type="ECO:0000256" key="5">
    <source>
        <dbReference type="ARBA" id="ARBA00038063"/>
    </source>
</evidence>
<dbReference type="PROSITE" id="PS01195">
    <property type="entry name" value="PEPT_TRNA_HYDROL_1"/>
    <property type="match status" value="1"/>
</dbReference>
<dbReference type="PANTHER" id="PTHR17224:SF1">
    <property type="entry name" value="PEPTIDYL-TRNA HYDROLASE"/>
    <property type="match status" value="1"/>
</dbReference>
<evidence type="ECO:0000256" key="6">
    <source>
        <dbReference type="ARBA" id="ARBA00048707"/>
    </source>
</evidence>
<feature type="binding site" evidence="8">
    <location>
        <position position="112"/>
    </location>
    <ligand>
        <name>tRNA</name>
        <dbReference type="ChEBI" id="CHEBI:17843"/>
    </ligand>
</feature>
<dbReference type="Pfam" id="PF01195">
    <property type="entry name" value="Pept_tRNA_hydro"/>
    <property type="match status" value="1"/>
</dbReference>
<evidence type="ECO:0000313" key="12">
    <source>
        <dbReference type="Proteomes" id="UP000019681"/>
    </source>
</evidence>
<keyword evidence="4 8" id="KW-0694">RNA-binding</keyword>
<dbReference type="AlphaFoldDB" id="A0A017RTG1"/>
<comment type="function">
    <text evidence="8">Hydrolyzes ribosome-free peptidyl-tRNAs (with 1 or more amino acids incorporated), which drop off the ribosome during protein synthesis, or as a result of ribosome stalling.</text>
</comment>
<evidence type="ECO:0000256" key="4">
    <source>
        <dbReference type="ARBA" id="ARBA00022884"/>
    </source>
</evidence>
<evidence type="ECO:0000313" key="11">
    <source>
        <dbReference type="EMBL" id="EYE87896.1"/>
    </source>
</evidence>
<dbReference type="GO" id="GO:0006515">
    <property type="term" value="P:protein quality control for misfolded or incompletely synthesized proteins"/>
    <property type="evidence" value="ECO:0007669"/>
    <property type="project" value="UniProtKB-UniRule"/>
</dbReference>
<dbReference type="EC" id="3.1.1.29" evidence="1 8"/>
<dbReference type="GO" id="GO:0000049">
    <property type="term" value="F:tRNA binding"/>
    <property type="evidence" value="ECO:0007669"/>
    <property type="project" value="UniProtKB-UniRule"/>
</dbReference>
<comment type="subcellular location">
    <subcellularLocation>
        <location evidence="8">Cytoplasm</location>
    </subcellularLocation>
</comment>
<comment type="subunit">
    <text evidence="8">Monomer.</text>
</comment>
<dbReference type="RefSeq" id="WP_035380635.1">
    <property type="nucleotide sequence ID" value="NZ_AZQP01000034.1"/>
</dbReference>
<evidence type="ECO:0000256" key="10">
    <source>
        <dbReference type="RuleBase" id="RU004320"/>
    </source>
</evidence>
<dbReference type="GO" id="GO:0004045">
    <property type="term" value="F:peptidyl-tRNA hydrolase activity"/>
    <property type="evidence" value="ECO:0007669"/>
    <property type="project" value="UniProtKB-UniRule"/>
</dbReference>
<keyword evidence="3 8" id="KW-0378">Hydrolase</keyword>
<feature type="site" description="Stabilizes the basic form of H active site to accept a proton" evidence="8">
    <location>
        <position position="91"/>
    </location>
</feature>
<dbReference type="EMBL" id="AZQP01000034">
    <property type="protein sequence ID" value="EYE87896.1"/>
    <property type="molecule type" value="Genomic_DNA"/>
</dbReference>
<gene>
    <name evidence="8" type="primary">pth</name>
    <name evidence="11" type="ORF">Q428_10730</name>
</gene>
<evidence type="ECO:0000256" key="2">
    <source>
        <dbReference type="ARBA" id="ARBA00022555"/>
    </source>
</evidence>
<keyword evidence="12" id="KW-1185">Reference proteome</keyword>
<feature type="binding site" evidence="8">
    <location>
        <position position="66"/>
    </location>
    <ligand>
        <name>tRNA</name>
        <dbReference type="ChEBI" id="CHEBI:17843"/>
    </ligand>
</feature>
<comment type="catalytic activity">
    <reaction evidence="6 8 9">
        <text>an N-acyl-L-alpha-aminoacyl-tRNA + H2O = an N-acyl-L-amino acid + a tRNA + H(+)</text>
        <dbReference type="Rhea" id="RHEA:54448"/>
        <dbReference type="Rhea" id="RHEA-COMP:10123"/>
        <dbReference type="Rhea" id="RHEA-COMP:13883"/>
        <dbReference type="ChEBI" id="CHEBI:15377"/>
        <dbReference type="ChEBI" id="CHEBI:15378"/>
        <dbReference type="ChEBI" id="CHEBI:59874"/>
        <dbReference type="ChEBI" id="CHEBI:78442"/>
        <dbReference type="ChEBI" id="CHEBI:138191"/>
        <dbReference type="EC" id="3.1.1.29"/>
    </reaction>
</comment>
<dbReference type="OrthoDB" id="9800507at2"/>
<reference evidence="11 12" key="1">
    <citation type="journal article" date="2014" name="Genome Announc.">
        <title>Draft Genome Sequence of Fervidicella metallireducens Strain AeBT, an Iron-Reducing Thermoanaerobe from the Great Artesian Basin.</title>
        <authorList>
            <person name="Patel B.K."/>
        </authorList>
    </citation>
    <scope>NUCLEOTIDE SEQUENCE [LARGE SCALE GENOMIC DNA]</scope>
    <source>
        <strain evidence="11 12">AeB</strain>
    </source>
</reference>
<dbReference type="STRING" id="1403537.Q428_10730"/>
<dbReference type="NCBIfam" id="TIGR00447">
    <property type="entry name" value="pth"/>
    <property type="match status" value="1"/>
</dbReference>
<feature type="site" description="Discriminates between blocked and unblocked aminoacyl-tRNA" evidence="8">
    <location>
        <position position="9"/>
    </location>
</feature>
<accession>A0A017RTG1</accession>
<dbReference type="InterPro" id="IPR001328">
    <property type="entry name" value="Pept_tRNA_hydro"/>
</dbReference>
<evidence type="ECO:0000256" key="9">
    <source>
        <dbReference type="RuleBase" id="RU000673"/>
    </source>
</evidence>
<feature type="binding site" evidence="8">
    <location>
        <position position="64"/>
    </location>
    <ligand>
        <name>tRNA</name>
        <dbReference type="ChEBI" id="CHEBI:17843"/>
    </ligand>
</feature>
<proteinExistence type="inferred from homology"/>
<keyword evidence="8" id="KW-0963">Cytoplasm</keyword>
<dbReference type="HAMAP" id="MF_00083">
    <property type="entry name" value="Pept_tRNA_hydro_bact"/>
    <property type="match status" value="1"/>
</dbReference>
<dbReference type="GO" id="GO:0072344">
    <property type="term" value="P:rescue of stalled ribosome"/>
    <property type="evidence" value="ECO:0007669"/>
    <property type="project" value="UniProtKB-UniRule"/>
</dbReference>
<dbReference type="Gene3D" id="3.40.50.1470">
    <property type="entry name" value="Peptidyl-tRNA hydrolase"/>
    <property type="match status" value="1"/>
</dbReference>
<evidence type="ECO:0000256" key="7">
    <source>
        <dbReference type="ARBA" id="ARBA00050038"/>
    </source>
</evidence>
<dbReference type="InterPro" id="IPR036416">
    <property type="entry name" value="Pept_tRNA_hydro_sf"/>
</dbReference>
<dbReference type="FunFam" id="3.40.50.1470:FF:000001">
    <property type="entry name" value="Peptidyl-tRNA hydrolase"/>
    <property type="match status" value="1"/>
</dbReference>
<comment type="similarity">
    <text evidence="5 8 10">Belongs to the PTH family.</text>
</comment>
<protein>
    <recommendedName>
        <fullName evidence="7 8">Peptidyl-tRNA hydrolase</fullName>
        <shortName evidence="8">Pth</shortName>
        <ecNumber evidence="1 8">3.1.1.29</ecNumber>
    </recommendedName>
</protein>